<accession>B3S0B3</accession>
<dbReference type="EMBL" id="DS985246">
    <property type="protein sequence ID" value="EDV24354.1"/>
    <property type="molecule type" value="Genomic_DNA"/>
</dbReference>
<dbReference type="OrthoDB" id="77405at2759"/>
<dbReference type="InterPro" id="IPR036509">
    <property type="entry name" value="Met_Sox_Rdtase_MsrA_sf"/>
</dbReference>
<evidence type="ECO:0000256" key="1">
    <source>
        <dbReference type="ARBA" id="ARBA00005591"/>
    </source>
</evidence>
<dbReference type="GO" id="GO:0008113">
    <property type="term" value="F:peptide-methionine (S)-S-oxide reductase activity"/>
    <property type="evidence" value="ECO:0000318"/>
    <property type="project" value="GO_Central"/>
</dbReference>
<gene>
    <name evidence="7" type="ORF">TRIADDRAFT_6339</name>
</gene>
<dbReference type="STRING" id="10228.B3S0B3"/>
<evidence type="ECO:0000256" key="3">
    <source>
        <dbReference type="ARBA" id="ARBA00023002"/>
    </source>
</evidence>
<evidence type="ECO:0000256" key="4">
    <source>
        <dbReference type="ARBA" id="ARBA00030273"/>
    </source>
</evidence>
<name>B3S0B3_TRIAD</name>
<dbReference type="eggNOG" id="KOG1635">
    <property type="taxonomic scope" value="Eukaryota"/>
</dbReference>
<dbReference type="PhylomeDB" id="B3S0B3"/>
<organism evidence="7 8">
    <name type="scientific">Trichoplax adhaerens</name>
    <name type="common">Trichoplax reptans</name>
    <dbReference type="NCBI Taxonomy" id="10228"/>
    <lineage>
        <taxon>Eukaryota</taxon>
        <taxon>Metazoa</taxon>
        <taxon>Placozoa</taxon>
        <taxon>Uniplacotomia</taxon>
        <taxon>Trichoplacea</taxon>
        <taxon>Trichoplacidae</taxon>
        <taxon>Trichoplax</taxon>
    </lineage>
</organism>
<dbReference type="Pfam" id="PF01625">
    <property type="entry name" value="PMSR"/>
    <property type="match status" value="1"/>
</dbReference>
<dbReference type="Proteomes" id="UP000009022">
    <property type="component" value="Unassembled WGS sequence"/>
</dbReference>
<dbReference type="AlphaFoldDB" id="B3S0B3"/>
<keyword evidence="8" id="KW-1185">Reference proteome</keyword>
<dbReference type="HOGENOM" id="CLU_031040_10_2_1"/>
<dbReference type="KEGG" id="tad:TRIADDRAFT_6339"/>
<dbReference type="GO" id="GO:0034599">
    <property type="term" value="P:cellular response to oxidative stress"/>
    <property type="evidence" value="ECO:0000318"/>
    <property type="project" value="GO_Central"/>
</dbReference>
<dbReference type="GO" id="GO:0005737">
    <property type="term" value="C:cytoplasm"/>
    <property type="evidence" value="ECO:0000318"/>
    <property type="project" value="GO_Central"/>
</dbReference>
<dbReference type="SUPFAM" id="SSF55068">
    <property type="entry name" value="Peptide methionine sulfoxide reductase"/>
    <property type="match status" value="1"/>
</dbReference>
<dbReference type="NCBIfam" id="TIGR00401">
    <property type="entry name" value="msrA"/>
    <property type="match status" value="1"/>
</dbReference>
<evidence type="ECO:0000313" key="7">
    <source>
        <dbReference type="EMBL" id="EDV24354.1"/>
    </source>
</evidence>
<feature type="non-terminal residue" evidence="7">
    <location>
        <position position="152"/>
    </location>
</feature>
<proteinExistence type="inferred from homology"/>
<comment type="similarity">
    <text evidence="1">Belongs to the MsrA Met sulfoxide reductase family.</text>
</comment>
<evidence type="ECO:0000313" key="8">
    <source>
        <dbReference type="Proteomes" id="UP000009022"/>
    </source>
</evidence>
<dbReference type="Gene3D" id="3.30.1060.10">
    <property type="entry name" value="Peptide methionine sulphoxide reductase MsrA"/>
    <property type="match status" value="1"/>
</dbReference>
<feature type="domain" description="Peptide methionine sulphoxide reductase MsrA" evidence="6">
    <location>
        <begin position="1"/>
        <end position="129"/>
    </location>
</feature>
<evidence type="ECO:0000256" key="5">
    <source>
        <dbReference type="ARBA" id="ARBA00030643"/>
    </source>
</evidence>
<dbReference type="InterPro" id="IPR002569">
    <property type="entry name" value="Met_Sox_Rdtase_MsrA_dom"/>
</dbReference>
<dbReference type="OMA" id="RNQYMSA"/>
<keyword evidence="3" id="KW-0560">Oxidoreductase</keyword>
<dbReference type="InParanoid" id="B3S0B3"/>
<feature type="non-terminal residue" evidence="7">
    <location>
        <position position="1"/>
    </location>
</feature>
<dbReference type="CTD" id="6755093"/>
<dbReference type="GeneID" id="6755093"/>
<sequence>FWFPEAQFAALNGVIRTKVGFAGGKTLNPTYYNLGDHTETIQIEYDPNVISYEELLTKFWTSHNPTSKRSNQYMSAIFYHDAKQEAAAKRSMADRQKHVYRKIVTVIQPAGKFFLAENYHQKYLFRQNRDLSKLLKLSDQDIISSPLVAKLN</sequence>
<dbReference type="InterPro" id="IPR050162">
    <property type="entry name" value="MsrA_MetSO_reductase"/>
</dbReference>
<evidence type="ECO:0000259" key="6">
    <source>
        <dbReference type="Pfam" id="PF01625"/>
    </source>
</evidence>
<evidence type="ECO:0000256" key="2">
    <source>
        <dbReference type="ARBA" id="ARBA00012502"/>
    </source>
</evidence>
<dbReference type="RefSeq" id="XP_002113880.1">
    <property type="nucleotide sequence ID" value="XM_002113844.1"/>
</dbReference>
<dbReference type="PANTHER" id="PTHR42799">
    <property type="entry name" value="MITOCHONDRIAL PEPTIDE METHIONINE SULFOXIDE REDUCTASE"/>
    <property type="match status" value="1"/>
</dbReference>
<protein>
    <recommendedName>
        <fullName evidence="2">peptide-methionine (S)-S-oxide reductase</fullName>
        <ecNumber evidence="2">1.8.4.11</ecNumber>
    </recommendedName>
    <alternativeName>
        <fullName evidence="5">Peptide-methionine (S)-S-oxide reductase</fullName>
    </alternativeName>
    <alternativeName>
        <fullName evidence="4">Protein-methionine-S-oxide reductase</fullName>
    </alternativeName>
</protein>
<reference evidence="7 8" key="1">
    <citation type="journal article" date="2008" name="Nature">
        <title>The Trichoplax genome and the nature of placozoans.</title>
        <authorList>
            <person name="Srivastava M."/>
            <person name="Begovic E."/>
            <person name="Chapman J."/>
            <person name="Putnam N.H."/>
            <person name="Hellsten U."/>
            <person name="Kawashima T."/>
            <person name="Kuo A."/>
            <person name="Mitros T."/>
            <person name="Salamov A."/>
            <person name="Carpenter M.L."/>
            <person name="Signorovitch A.Y."/>
            <person name="Moreno M.A."/>
            <person name="Kamm K."/>
            <person name="Grimwood J."/>
            <person name="Schmutz J."/>
            <person name="Shapiro H."/>
            <person name="Grigoriev I.V."/>
            <person name="Buss L.W."/>
            <person name="Schierwater B."/>
            <person name="Dellaporta S.L."/>
            <person name="Rokhsar D.S."/>
        </authorList>
    </citation>
    <scope>NUCLEOTIDE SEQUENCE [LARGE SCALE GENOMIC DNA]</scope>
    <source>
        <strain evidence="7 8">Grell-BS-1999</strain>
    </source>
</reference>
<dbReference type="PANTHER" id="PTHR42799:SF13">
    <property type="entry name" value="PEPTIDE METHIONINE SULFOXIDE REDUCTASE"/>
    <property type="match status" value="1"/>
</dbReference>
<dbReference type="EC" id="1.8.4.11" evidence="2"/>